<dbReference type="EMBL" id="STGJ01000006">
    <property type="protein sequence ID" value="TIC83753.1"/>
    <property type="molecule type" value="Genomic_DNA"/>
</dbReference>
<dbReference type="RefSeq" id="WP_136552353.1">
    <property type="nucleotide sequence ID" value="NZ_STGJ01000006.1"/>
</dbReference>
<dbReference type="InterPro" id="IPR004027">
    <property type="entry name" value="SEC_C_motif"/>
</dbReference>
<dbReference type="NCBIfam" id="TIGR02292">
    <property type="entry name" value="ygfB_yecA"/>
    <property type="match status" value="1"/>
</dbReference>
<reference evidence="1 2" key="1">
    <citation type="submission" date="2019-04" db="EMBL/GenBank/DDBJ databases">
        <title>Crenobacter sp. nov.</title>
        <authorList>
            <person name="Shi S."/>
        </authorList>
    </citation>
    <scope>NUCLEOTIDE SEQUENCE [LARGE SCALE GENOMIC DNA]</scope>
    <source>
        <strain evidence="1 2">GY 70310</strain>
    </source>
</reference>
<proteinExistence type="predicted"/>
<dbReference type="InterPro" id="IPR036255">
    <property type="entry name" value="YgfB-like_sf"/>
</dbReference>
<evidence type="ECO:0000313" key="2">
    <source>
        <dbReference type="Proteomes" id="UP000308891"/>
    </source>
</evidence>
<sequence>MTVQAFTDADLARLEALLTPLSADGSTMRADEVQGFFCAVASGPDALPFADVLAEVLGDAPGFAGEAEAAEARELLTRMYFHVEQQLSAGQLPEMLLYEDDDGEADYWPWCNAYLYALDVVPTDWFETADDEGFEDLLYPVMALGGIFEQEDGEDLVTFTDAEIEGFKDELEEAVLAVYGYWRAKENAPVTQRREGDKVGRNDPCPCGSGKKYKACCGKA</sequence>
<dbReference type="InterPro" id="IPR011978">
    <property type="entry name" value="YgfB-like"/>
</dbReference>
<dbReference type="SUPFAM" id="SSF103642">
    <property type="entry name" value="Sec-C motif"/>
    <property type="match status" value="1"/>
</dbReference>
<dbReference type="Pfam" id="PF02810">
    <property type="entry name" value="SEC-C"/>
    <property type="match status" value="1"/>
</dbReference>
<accession>A0A4V4N8B0</accession>
<dbReference type="Pfam" id="PF03695">
    <property type="entry name" value="UPF0149"/>
    <property type="match status" value="1"/>
</dbReference>
<dbReference type="SUPFAM" id="SSF101327">
    <property type="entry name" value="YgfB-like"/>
    <property type="match status" value="1"/>
</dbReference>
<comment type="caution">
    <text evidence="1">The sequence shown here is derived from an EMBL/GenBank/DDBJ whole genome shotgun (WGS) entry which is preliminary data.</text>
</comment>
<dbReference type="OrthoDB" id="570299at2"/>
<dbReference type="Gene3D" id="3.10.450.50">
    <property type="match status" value="1"/>
</dbReference>
<dbReference type="AlphaFoldDB" id="A0A4V4N8B0"/>
<protein>
    <submittedName>
        <fullName evidence="1">YecA family protein</fullName>
    </submittedName>
</protein>
<name>A0A4V4N8B0_9NEIS</name>
<keyword evidence="2" id="KW-1185">Reference proteome</keyword>
<dbReference type="PANTHER" id="PTHR33747">
    <property type="entry name" value="UPF0225 PROTEIN SCO1677"/>
    <property type="match status" value="1"/>
</dbReference>
<evidence type="ECO:0000313" key="1">
    <source>
        <dbReference type="EMBL" id="TIC83753.1"/>
    </source>
</evidence>
<dbReference type="Proteomes" id="UP000308891">
    <property type="component" value="Unassembled WGS sequence"/>
</dbReference>
<gene>
    <name evidence="1" type="ORF">E5K04_06960</name>
</gene>
<organism evidence="1 2">
    <name type="scientific">Crenobacter intestini</name>
    <dbReference type="NCBI Taxonomy" id="2563443"/>
    <lineage>
        <taxon>Bacteria</taxon>
        <taxon>Pseudomonadati</taxon>
        <taxon>Pseudomonadota</taxon>
        <taxon>Betaproteobacteria</taxon>
        <taxon>Neisseriales</taxon>
        <taxon>Neisseriaceae</taxon>
        <taxon>Crenobacter</taxon>
    </lineage>
</organism>
<dbReference type="PANTHER" id="PTHR33747:SF1">
    <property type="entry name" value="ADENYLATE CYCLASE-ASSOCIATED CAP C-TERMINAL DOMAIN-CONTAINING PROTEIN"/>
    <property type="match status" value="1"/>
</dbReference>